<protein>
    <recommendedName>
        <fullName evidence="5">HAF repeat-containing protein</fullName>
    </recommendedName>
</protein>
<dbReference type="RefSeq" id="WP_071066787.1">
    <property type="nucleotide sequence ID" value="NZ_MAXA01000266.1"/>
</dbReference>
<name>A0A1S1PFB9_9ACTN</name>
<dbReference type="AlphaFoldDB" id="A0A1S1PFB9"/>
<keyword evidence="2" id="KW-0732">Signal</keyword>
<dbReference type="EMBL" id="MAXA01000266">
    <property type="protein sequence ID" value="OHV20380.1"/>
    <property type="molecule type" value="Genomic_DNA"/>
</dbReference>
<feature type="region of interest" description="Disordered" evidence="1">
    <location>
        <begin position="170"/>
        <end position="190"/>
    </location>
</feature>
<organism evidence="3 4">
    <name type="scientific">Parafrankia soli</name>
    <dbReference type="NCBI Taxonomy" id="2599596"/>
    <lineage>
        <taxon>Bacteria</taxon>
        <taxon>Bacillati</taxon>
        <taxon>Actinomycetota</taxon>
        <taxon>Actinomycetes</taxon>
        <taxon>Frankiales</taxon>
        <taxon>Frankiaceae</taxon>
        <taxon>Parafrankia</taxon>
    </lineage>
</organism>
<reference evidence="4" key="1">
    <citation type="submission" date="2016-07" db="EMBL/GenBank/DDBJ databases">
        <title>Frankia sp. NRRL B-16219 Genome sequencing.</title>
        <authorList>
            <person name="Ghodhbane-Gtari F."/>
            <person name="Swanson E."/>
            <person name="Gueddou A."/>
            <person name="Louati M."/>
            <person name="Nouioui I."/>
            <person name="Hezbri K."/>
            <person name="Abebe-Akele F."/>
            <person name="Simpson S."/>
            <person name="Morris K."/>
            <person name="Thomas K."/>
            <person name="Gtari M."/>
            <person name="Tisa L.S."/>
        </authorList>
    </citation>
    <scope>NUCLEOTIDE SEQUENCE [LARGE SCALE GENOMIC DNA]</scope>
    <source>
        <strain evidence="4">NRRL B-16219</strain>
    </source>
</reference>
<accession>A0A1S1PFB9</accession>
<comment type="caution">
    <text evidence="3">The sequence shown here is derived from an EMBL/GenBank/DDBJ whole genome shotgun (WGS) entry which is preliminary data.</text>
</comment>
<evidence type="ECO:0000313" key="3">
    <source>
        <dbReference type="EMBL" id="OHV20380.1"/>
    </source>
</evidence>
<dbReference type="Proteomes" id="UP000179769">
    <property type="component" value="Unassembled WGS sequence"/>
</dbReference>
<evidence type="ECO:0008006" key="5">
    <source>
        <dbReference type="Google" id="ProtNLM"/>
    </source>
</evidence>
<dbReference type="NCBIfam" id="TIGR02913">
    <property type="entry name" value="HAF_rpt"/>
    <property type="match status" value="2"/>
</dbReference>
<proteinExistence type="predicted"/>
<dbReference type="OrthoDB" id="3985792at2"/>
<evidence type="ECO:0000256" key="2">
    <source>
        <dbReference type="SAM" id="SignalP"/>
    </source>
</evidence>
<dbReference type="InterPro" id="IPR006311">
    <property type="entry name" value="TAT_signal"/>
</dbReference>
<dbReference type="PROSITE" id="PS51318">
    <property type="entry name" value="TAT"/>
    <property type="match status" value="1"/>
</dbReference>
<dbReference type="InterPro" id="IPR014262">
    <property type="entry name" value="HAF_rpt"/>
</dbReference>
<gene>
    <name evidence="3" type="ORF">BBK14_28175</name>
</gene>
<keyword evidence="4" id="KW-1185">Reference proteome</keyword>
<evidence type="ECO:0000313" key="4">
    <source>
        <dbReference type="Proteomes" id="UP000179769"/>
    </source>
</evidence>
<feature type="chain" id="PRO_5010359429" description="HAF repeat-containing protein" evidence="2">
    <location>
        <begin position="36"/>
        <end position="442"/>
    </location>
</feature>
<evidence type="ECO:0000256" key="1">
    <source>
        <dbReference type="SAM" id="MobiDB-lite"/>
    </source>
</evidence>
<feature type="signal peptide" evidence="2">
    <location>
        <begin position="1"/>
        <end position="35"/>
    </location>
</feature>
<sequence>MTTTTRARGRAEALAALTAAGAIGAAVALAPPAAAAIPGPTYHGGGLELIALDLPAGTATGYALDVNDDGVVIGQAWDNAFNQKGVVWRDGVPTTIPGAMPWQVNDSGQVVGSLYSDTGQSRGFVWENGTLTTLEPTDPGPDRYSYAGSISADGTVVGLSGTNTPLAGYDPTEGATKQAPAGEAGSEEADDVFPDYQPQIRATVWRNGTAVDLGTLGGSWSSADLINDHGQVAGSSATADGSEHAFLSGPGGLRDLGTLGGPSSTPLDINNRGQVVGVSETADRHSHAFLWENGRMRDLGTAAGLTESSAVAINERGQVLVESHEQISYPFEGEPTSTVGIFPAHTASTAYIWTAGQQQAVTGLGGNTFSPVKLADDGTVIGSAVTPDGVDRPWLWSGGVPHDLSGPAPLQPGQASGINRSGLVVGHAGSFTKQVPVIWRRT</sequence>